<feature type="compositionally biased region" description="Low complexity" evidence="1">
    <location>
        <begin position="313"/>
        <end position="327"/>
    </location>
</feature>
<dbReference type="Proteomes" id="UP000274131">
    <property type="component" value="Unassembled WGS sequence"/>
</dbReference>
<feature type="region of interest" description="Disordered" evidence="1">
    <location>
        <begin position="1"/>
        <end position="28"/>
    </location>
</feature>
<dbReference type="EMBL" id="UXUI01007512">
    <property type="protein sequence ID" value="VDD87974.1"/>
    <property type="molecule type" value="Genomic_DNA"/>
</dbReference>
<sequence>MGRLRKSPKKDPLAKKAGGGVLTATEKRRRMLDVGKRFVMRSVHHLSPGRVTGKANLHSAQVPGSTVKLEAASKLVGSILRGHKGQLSKSPVHRQGVNSALHETTGATSSNARLEYRPGDEEVFKQDENSMKEILNLRPISRIAGRPSYVRHNRPSFFPNGINPVERAFAAREELAIEQNTKLEPPKKPPRTFKESLQFEGNKDFIKENDVDTVPVSTKKTPGKSVRFADGTAYGSPESCQKHAVIVDKVTELFDSINESQLEEVLRHIPERVFRRLSCAVTRVQISAFSGDKHSVFPQLSRTAKTLSNGPQSLRRTSSRRLFSPSLHSYNTRSNPFLSDEDAEAPQVAESSAQKEECENTS</sequence>
<dbReference type="AlphaFoldDB" id="A0A0N4V0G7"/>
<feature type="region of interest" description="Disordered" evidence="1">
    <location>
        <begin position="306"/>
        <end position="362"/>
    </location>
</feature>
<name>A0A0N4V0G7_ENTVE</name>
<gene>
    <name evidence="2" type="ORF">EVEC_LOCUS3117</name>
</gene>
<reference evidence="4" key="1">
    <citation type="submission" date="2017-02" db="UniProtKB">
        <authorList>
            <consortium name="WormBaseParasite"/>
        </authorList>
    </citation>
    <scope>IDENTIFICATION</scope>
</reference>
<dbReference type="WBParaSite" id="EVEC_0000340901-mRNA-1">
    <property type="protein sequence ID" value="EVEC_0000340901-mRNA-1"/>
    <property type="gene ID" value="EVEC_0000340901"/>
</dbReference>
<evidence type="ECO:0000313" key="2">
    <source>
        <dbReference type="EMBL" id="VDD87974.1"/>
    </source>
</evidence>
<protein>
    <submittedName>
        <fullName evidence="4">CDT1 domain-containing protein</fullName>
    </submittedName>
</protein>
<feature type="compositionally biased region" description="Polar residues" evidence="1">
    <location>
        <begin position="328"/>
        <end position="337"/>
    </location>
</feature>
<accession>A0A0N4V0G7</accession>
<keyword evidence="3" id="KW-1185">Reference proteome</keyword>
<organism evidence="4">
    <name type="scientific">Enterobius vermicularis</name>
    <name type="common">Human pinworm</name>
    <dbReference type="NCBI Taxonomy" id="51028"/>
    <lineage>
        <taxon>Eukaryota</taxon>
        <taxon>Metazoa</taxon>
        <taxon>Ecdysozoa</taxon>
        <taxon>Nematoda</taxon>
        <taxon>Chromadorea</taxon>
        <taxon>Rhabditida</taxon>
        <taxon>Spirurina</taxon>
        <taxon>Oxyuridomorpha</taxon>
        <taxon>Oxyuroidea</taxon>
        <taxon>Oxyuridae</taxon>
        <taxon>Enterobius</taxon>
    </lineage>
</organism>
<evidence type="ECO:0000313" key="3">
    <source>
        <dbReference type="Proteomes" id="UP000274131"/>
    </source>
</evidence>
<dbReference type="OrthoDB" id="5819100at2759"/>
<proteinExistence type="predicted"/>
<feature type="region of interest" description="Disordered" evidence="1">
    <location>
        <begin position="86"/>
        <end position="110"/>
    </location>
</feature>
<feature type="compositionally biased region" description="Basic and acidic residues" evidence="1">
    <location>
        <begin position="353"/>
        <end position="362"/>
    </location>
</feature>
<reference evidence="2 3" key="2">
    <citation type="submission" date="2018-10" db="EMBL/GenBank/DDBJ databases">
        <authorList>
            <consortium name="Pathogen Informatics"/>
        </authorList>
    </citation>
    <scope>NUCLEOTIDE SEQUENCE [LARGE SCALE GENOMIC DNA]</scope>
</reference>
<dbReference type="STRING" id="51028.A0A0N4V0G7"/>
<evidence type="ECO:0000256" key="1">
    <source>
        <dbReference type="SAM" id="MobiDB-lite"/>
    </source>
</evidence>
<evidence type="ECO:0000313" key="4">
    <source>
        <dbReference type="WBParaSite" id="EVEC_0000340901-mRNA-1"/>
    </source>
</evidence>
<feature type="compositionally biased region" description="Polar residues" evidence="1">
    <location>
        <begin position="96"/>
        <end position="110"/>
    </location>
</feature>